<evidence type="ECO:0000256" key="5">
    <source>
        <dbReference type="ARBA" id="ARBA00022664"/>
    </source>
</evidence>
<dbReference type="Proteomes" id="UP000189580">
    <property type="component" value="Chromosome d"/>
</dbReference>
<keyword evidence="4" id="KW-0963">Cytoplasm</keyword>
<evidence type="ECO:0000313" key="12">
    <source>
        <dbReference type="Proteomes" id="UP000189580"/>
    </source>
</evidence>
<evidence type="ECO:0000256" key="6">
    <source>
        <dbReference type="ARBA" id="ARBA00023187"/>
    </source>
</evidence>
<organism evidence="11 12">
    <name type="scientific">Sugiyamaella lignohabitans</name>
    <dbReference type="NCBI Taxonomy" id="796027"/>
    <lineage>
        <taxon>Eukaryota</taxon>
        <taxon>Fungi</taxon>
        <taxon>Dikarya</taxon>
        <taxon>Ascomycota</taxon>
        <taxon>Saccharomycotina</taxon>
        <taxon>Dipodascomycetes</taxon>
        <taxon>Dipodascales</taxon>
        <taxon>Trichomonascaceae</taxon>
        <taxon>Sugiyamaella</taxon>
    </lineage>
</organism>
<evidence type="ECO:0000256" key="7">
    <source>
        <dbReference type="ARBA" id="ARBA00023242"/>
    </source>
</evidence>
<evidence type="ECO:0000313" key="11">
    <source>
        <dbReference type="EMBL" id="ANB13959.1"/>
    </source>
</evidence>
<dbReference type="GO" id="GO:0006397">
    <property type="term" value="P:mRNA processing"/>
    <property type="evidence" value="ECO:0007669"/>
    <property type="project" value="UniProtKB-KW"/>
</dbReference>
<evidence type="ECO:0000256" key="2">
    <source>
        <dbReference type="ARBA" id="ARBA00004496"/>
    </source>
</evidence>
<dbReference type="GO" id="GO:0008380">
    <property type="term" value="P:RNA splicing"/>
    <property type="evidence" value="ECO:0007669"/>
    <property type="project" value="UniProtKB-KW"/>
</dbReference>
<dbReference type="PANTHER" id="PTHR12786:SF1">
    <property type="entry name" value="SPLICING REGULATOR SDE2"/>
    <property type="match status" value="1"/>
</dbReference>
<feature type="compositionally biased region" description="Low complexity" evidence="9">
    <location>
        <begin position="202"/>
        <end position="231"/>
    </location>
</feature>
<sequence>MTYFFVKAIPGVQDFGVHVASLASLTVADLISQINSRLPPAVAKSTYVSMQNGSIISQNRNQKLSEVFPDDPEYLLLRLNGCLCGGKGGFGSMLRDMGKKKRKKGPRREEEMDSFKTLDGRSMKSIRQAKELLAHLDKLPEMEKQKIEKKRAKLLSIIDSANRATNSASSSKFSDTDYLETCEKLVSDVRQAVMNHSEESLSDSASVSSETSKSSKSSVTDSEISSKSTSLKGKEKTTQKTPNIQITSSEEVVVATSRPKAMNFFEDEDYDEDDDE</sequence>
<dbReference type="Pfam" id="PF22782">
    <property type="entry name" value="SDE2"/>
    <property type="match status" value="1"/>
</dbReference>
<protein>
    <recommendedName>
        <fullName evidence="10">SDE2-like domain-containing protein</fullName>
    </recommendedName>
</protein>
<evidence type="ECO:0000256" key="8">
    <source>
        <dbReference type="ARBA" id="ARBA00023306"/>
    </source>
</evidence>
<comment type="subcellular location">
    <subcellularLocation>
        <location evidence="2">Cytoplasm</location>
    </subcellularLocation>
    <subcellularLocation>
        <location evidence="1">Nucleus</location>
    </subcellularLocation>
</comment>
<reference evidence="11 12" key="1">
    <citation type="submission" date="2016-02" db="EMBL/GenBank/DDBJ databases">
        <title>Complete genome sequence and transcriptome regulation of the pentose utilising yeast Sugiyamaella lignohabitans.</title>
        <authorList>
            <person name="Bellasio M."/>
            <person name="Peymann A."/>
            <person name="Valli M."/>
            <person name="Sipitzky M."/>
            <person name="Graf A."/>
            <person name="Sauer M."/>
            <person name="Marx H."/>
            <person name="Mattanovich D."/>
        </authorList>
    </citation>
    <scope>NUCLEOTIDE SEQUENCE [LARGE SCALE GENOMIC DNA]</scope>
    <source>
        <strain evidence="11 12">CBS 10342</strain>
    </source>
</reference>
<dbReference type="KEGG" id="slb:AWJ20_4912"/>
<feature type="region of interest" description="Disordered" evidence="9">
    <location>
        <begin position="196"/>
        <end position="276"/>
    </location>
</feature>
<feature type="compositionally biased region" description="Acidic residues" evidence="9">
    <location>
        <begin position="265"/>
        <end position="276"/>
    </location>
</feature>
<proteinExistence type="inferred from homology"/>
<dbReference type="GO" id="GO:0005634">
    <property type="term" value="C:nucleus"/>
    <property type="evidence" value="ECO:0007669"/>
    <property type="project" value="UniProtKB-SubCell"/>
</dbReference>
<feature type="compositionally biased region" description="Polar residues" evidence="9">
    <location>
        <begin position="239"/>
        <end position="250"/>
    </location>
</feature>
<keyword evidence="5" id="KW-0507">mRNA processing</keyword>
<dbReference type="EMBL" id="CP014502">
    <property type="protein sequence ID" value="ANB13959.1"/>
    <property type="molecule type" value="Genomic_DNA"/>
</dbReference>
<evidence type="ECO:0000256" key="3">
    <source>
        <dbReference type="ARBA" id="ARBA00008726"/>
    </source>
</evidence>
<keyword evidence="7" id="KW-0539">Nucleus</keyword>
<dbReference type="PANTHER" id="PTHR12786">
    <property type="entry name" value="SPLICING FACTOR SF3A-RELATED"/>
    <property type="match status" value="1"/>
</dbReference>
<keyword evidence="8" id="KW-0131">Cell cycle</keyword>
<dbReference type="InterPro" id="IPR051421">
    <property type="entry name" value="RNA_Proc_DNA_Dmg_Regulator"/>
</dbReference>
<evidence type="ECO:0000256" key="4">
    <source>
        <dbReference type="ARBA" id="ARBA00022490"/>
    </source>
</evidence>
<evidence type="ECO:0000256" key="9">
    <source>
        <dbReference type="SAM" id="MobiDB-lite"/>
    </source>
</evidence>
<gene>
    <name evidence="11" type="ORF">AWJ20_4912</name>
</gene>
<dbReference type="RefSeq" id="XP_018736436.1">
    <property type="nucleotide sequence ID" value="XM_018882016.1"/>
</dbReference>
<keyword evidence="12" id="KW-1185">Reference proteome</keyword>
<evidence type="ECO:0000259" key="10">
    <source>
        <dbReference type="Pfam" id="PF22782"/>
    </source>
</evidence>
<accession>A0A167EE52</accession>
<dbReference type="GeneID" id="30037096"/>
<comment type="similarity">
    <text evidence="3">Belongs to the SDE2 family.</text>
</comment>
<dbReference type="GO" id="GO:0005737">
    <property type="term" value="C:cytoplasm"/>
    <property type="evidence" value="ECO:0007669"/>
    <property type="project" value="UniProtKB-SubCell"/>
</dbReference>
<dbReference type="AlphaFoldDB" id="A0A167EE52"/>
<evidence type="ECO:0000256" key="1">
    <source>
        <dbReference type="ARBA" id="ARBA00004123"/>
    </source>
</evidence>
<dbReference type="OrthoDB" id="547031at2759"/>
<name>A0A167EE52_9ASCO</name>
<dbReference type="InterPro" id="IPR053822">
    <property type="entry name" value="SDE2-like_dom"/>
</dbReference>
<keyword evidence="6" id="KW-0508">mRNA splicing</keyword>
<feature type="region of interest" description="Disordered" evidence="9">
    <location>
        <begin position="95"/>
        <end position="115"/>
    </location>
</feature>
<feature type="domain" description="SDE2-like" evidence="10">
    <location>
        <begin position="85"/>
        <end position="194"/>
    </location>
</feature>